<dbReference type="EMBL" id="CDMZ01002173">
    <property type="protein sequence ID" value="CEM41115.1"/>
    <property type="molecule type" value="Genomic_DNA"/>
</dbReference>
<evidence type="ECO:0000313" key="2">
    <source>
        <dbReference type="EMBL" id="CEM41115.1"/>
    </source>
</evidence>
<dbReference type="AlphaFoldDB" id="A0A0G4HB91"/>
<organism evidence="2">
    <name type="scientific">Chromera velia CCMP2878</name>
    <dbReference type="NCBI Taxonomy" id="1169474"/>
    <lineage>
        <taxon>Eukaryota</taxon>
        <taxon>Sar</taxon>
        <taxon>Alveolata</taxon>
        <taxon>Colpodellida</taxon>
        <taxon>Chromeraceae</taxon>
        <taxon>Chromera</taxon>
    </lineage>
</organism>
<dbReference type="VEuPathDB" id="CryptoDB:Cvel_25804"/>
<name>A0A0G4HB91_9ALVE</name>
<dbReference type="SUPFAM" id="SSF49599">
    <property type="entry name" value="TRAF domain-like"/>
    <property type="match status" value="1"/>
</dbReference>
<gene>
    <name evidence="2" type="ORF">Cvel_25804</name>
</gene>
<evidence type="ECO:0000256" key="1">
    <source>
        <dbReference type="SAM" id="MobiDB-lite"/>
    </source>
</evidence>
<sequence length="237" mass="25943">MRLLSWVGVGLCSVQHQSDLKRGPSLLGGGAGFSTSSVSPRPPLRSHSTLSSEVGGEERRRKTGGRKWAGWSDEVSSEEEFEEGLALLGRSSVSWERTAGKITMRAQGEGHGRKTTEEVLWTVEGIEKIQEKYPVGHFVESPVFSFGEQSGPSPSVCLRLFPCGHVGTQEGHCALYLDPRGFGVPFRFELFAVKGFEEVSTPPVLWGTEDYWKLADNFFDLSSAQGQVTFGIRTSSV</sequence>
<reference evidence="2" key="1">
    <citation type="submission" date="2014-11" db="EMBL/GenBank/DDBJ databases">
        <authorList>
            <person name="Otto D Thomas"/>
            <person name="Naeem Raeece"/>
        </authorList>
    </citation>
    <scope>NUCLEOTIDE SEQUENCE</scope>
</reference>
<proteinExistence type="predicted"/>
<protein>
    <submittedName>
        <fullName evidence="2">Uncharacterized protein</fullName>
    </submittedName>
</protein>
<accession>A0A0G4HB91</accession>
<feature type="region of interest" description="Disordered" evidence="1">
    <location>
        <begin position="31"/>
        <end position="67"/>
    </location>
</feature>